<protein>
    <submittedName>
        <fullName evidence="1">Uncharacterized protein</fullName>
    </submittedName>
</protein>
<sequence length="82" mass="9652">MILFSNDFYRKQIKLSYQKLNQNKISHLIGGFIKSNFFLRFQPLISDSRFWDSLLVSNCSVYKTLSTFFDLVYAPPFPEPCS</sequence>
<dbReference type="Proteomes" id="UP000178197">
    <property type="component" value="Unassembled WGS sequence"/>
</dbReference>
<gene>
    <name evidence="1" type="ORF">A3C71_02460</name>
</gene>
<name>A0A1F8FLD2_9BACT</name>
<evidence type="ECO:0000313" key="2">
    <source>
        <dbReference type="Proteomes" id="UP000178197"/>
    </source>
</evidence>
<evidence type="ECO:0000313" key="1">
    <source>
        <dbReference type="EMBL" id="OGN13530.1"/>
    </source>
</evidence>
<dbReference type="AlphaFoldDB" id="A0A1F8FLD2"/>
<accession>A0A1F8FLD2</accession>
<organism evidence="1 2">
    <name type="scientific">Candidatus Yanofskybacteria bacterium RIFCSPHIGHO2_02_FULL_43_15c</name>
    <dbReference type="NCBI Taxonomy" id="1802679"/>
    <lineage>
        <taxon>Bacteria</taxon>
        <taxon>Candidatus Yanofskyibacteriota</taxon>
    </lineage>
</organism>
<dbReference type="EMBL" id="MGJT01000005">
    <property type="protein sequence ID" value="OGN13530.1"/>
    <property type="molecule type" value="Genomic_DNA"/>
</dbReference>
<comment type="caution">
    <text evidence="1">The sequence shown here is derived from an EMBL/GenBank/DDBJ whole genome shotgun (WGS) entry which is preliminary data.</text>
</comment>
<reference evidence="1 2" key="1">
    <citation type="journal article" date="2016" name="Nat. Commun.">
        <title>Thousands of microbial genomes shed light on interconnected biogeochemical processes in an aquifer system.</title>
        <authorList>
            <person name="Anantharaman K."/>
            <person name="Brown C.T."/>
            <person name="Hug L.A."/>
            <person name="Sharon I."/>
            <person name="Castelle C.J."/>
            <person name="Probst A.J."/>
            <person name="Thomas B.C."/>
            <person name="Singh A."/>
            <person name="Wilkins M.J."/>
            <person name="Karaoz U."/>
            <person name="Brodie E.L."/>
            <person name="Williams K.H."/>
            <person name="Hubbard S.S."/>
            <person name="Banfield J.F."/>
        </authorList>
    </citation>
    <scope>NUCLEOTIDE SEQUENCE [LARGE SCALE GENOMIC DNA]</scope>
</reference>
<proteinExistence type="predicted"/>